<accession>A0A6J6BE74</accession>
<evidence type="ECO:0000256" key="1">
    <source>
        <dbReference type="ARBA" id="ARBA00001974"/>
    </source>
</evidence>
<dbReference type="SUPFAM" id="SSF51730">
    <property type="entry name" value="FAD-linked oxidoreductase"/>
    <property type="match status" value="1"/>
</dbReference>
<evidence type="ECO:0000256" key="4">
    <source>
        <dbReference type="ARBA" id="ARBA00022827"/>
    </source>
</evidence>
<name>A0A6J6BE74_9ZZZZ</name>
<keyword evidence="4" id="KW-0274">FAD</keyword>
<gene>
    <name evidence="6" type="ORF">UFOPK1493_00027</name>
</gene>
<dbReference type="InterPro" id="IPR003171">
    <property type="entry name" value="Mehydrof_redctse-like"/>
</dbReference>
<comment type="cofactor">
    <cofactor evidence="1">
        <name>FAD</name>
        <dbReference type="ChEBI" id="CHEBI:57692"/>
    </cofactor>
</comment>
<keyword evidence="3" id="KW-0285">Flavoprotein</keyword>
<evidence type="ECO:0000313" key="6">
    <source>
        <dbReference type="EMBL" id="CAB4536538.1"/>
    </source>
</evidence>
<reference evidence="6" key="1">
    <citation type="submission" date="2020-05" db="EMBL/GenBank/DDBJ databases">
        <authorList>
            <person name="Chiriac C."/>
            <person name="Salcher M."/>
            <person name="Ghai R."/>
            <person name="Kavagutti S V."/>
        </authorList>
    </citation>
    <scope>NUCLEOTIDE SEQUENCE</scope>
</reference>
<dbReference type="InterPro" id="IPR029041">
    <property type="entry name" value="FAD-linked_oxidoreductase-like"/>
</dbReference>
<dbReference type="AlphaFoldDB" id="A0A6J6BE74"/>
<dbReference type="Pfam" id="PF02219">
    <property type="entry name" value="MTHFR"/>
    <property type="match status" value="1"/>
</dbReference>
<keyword evidence="5" id="KW-0560">Oxidoreductase</keyword>
<proteinExistence type="predicted"/>
<protein>
    <submittedName>
        <fullName evidence="6">Unannotated protein</fullName>
    </submittedName>
</protein>
<comment type="pathway">
    <text evidence="2">One-carbon metabolism; tetrahydrofolate interconversion.</text>
</comment>
<dbReference type="GO" id="GO:0004489">
    <property type="term" value="F:methylenetetrahydrofolate reductase [NAD(P)H] activity"/>
    <property type="evidence" value="ECO:0007669"/>
    <property type="project" value="InterPro"/>
</dbReference>
<sequence length="288" mass="31209">MSTSPMPTTTTAVQRQLVAEARYELIPLKNVDAQIAHVPAGSSVSVTCSPAKGLQATLDLTAKILDQGYEAVPHFSARLTEDAAHVRRLAEFCRTHALREVFLVAGDAPEPVGPYDGVVAFLRDFLDTDHGLQRIGITAYPDGHALIDRDVVHRALHDKQALLAEAGVPGFASTQMCFDVDQWKRWAAAERAAGFTLPLHLGVPGVIDRAKLLTMGARLGIGSSMRFVKKNSGTIFKLFSPTGYDPSKLIAPMSKVARDLGIEGLHVFTFNNVEATAAWQRKQLAKLS</sequence>
<dbReference type="Gene3D" id="3.20.20.220">
    <property type="match status" value="1"/>
</dbReference>
<evidence type="ECO:0000256" key="2">
    <source>
        <dbReference type="ARBA" id="ARBA00004777"/>
    </source>
</evidence>
<dbReference type="UniPathway" id="UPA00193"/>
<evidence type="ECO:0000256" key="3">
    <source>
        <dbReference type="ARBA" id="ARBA00022630"/>
    </source>
</evidence>
<organism evidence="6">
    <name type="scientific">freshwater metagenome</name>
    <dbReference type="NCBI Taxonomy" id="449393"/>
    <lineage>
        <taxon>unclassified sequences</taxon>
        <taxon>metagenomes</taxon>
        <taxon>ecological metagenomes</taxon>
    </lineage>
</organism>
<dbReference type="GO" id="GO:0035999">
    <property type="term" value="P:tetrahydrofolate interconversion"/>
    <property type="evidence" value="ECO:0007669"/>
    <property type="project" value="UniProtKB-UniPathway"/>
</dbReference>
<evidence type="ECO:0000256" key="5">
    <source>
        <dbReference type="ARBA" id="ARBA00023002"/>
    </source>
</evidence>
<dbReference type="EMBL" id="CAEZSR010000001">
    <property type="protein sequence ID" value="CAB4536538.1"/>
    <property type="molecule type" value="Genomic_DNA"/>
</dbReference>
<dbReference type="GO" id="GO:0006555">
    <property type="term" value="P:methionine metabolic process"/>
    <property type="evidence" value="ECO:0007669"/>
    <property type="project" value="InterPro"/>
</dbReference>